<organism evidence="3 4">
    <name type="scientific">Halovenus rubra</name>
    <dbReference type="NCBI Taxonomy" id="869890"/>
    <lineage>
        <taxon>Archaea</taxon>
        <taxon>Methanobacteriati</taxon>
        <taxon>Methanobacteriota</taxon>
        <taxon>Stenosarchaea group</taxon>
        <taxon>Halobacteria</taxon>
        <taxon>Halobacteriales</taxon>
        <taxon>Haloarculaceae</taxon>
        <taxon>Halovenus</taxon>
    </lineage>
</organism>
<comment type="caution">
    <text evidence="3">The sequence shown here is derived from an EMBL/GenBank/DDBJ whole genome shotgun (WGS) entry which is preliminary data.</text>
</comment>
<feature type="transmembrane region" description="Helical" evidence="1">
    <location>
        <begin position="182"/>
        <end position="203"/>
    </location>
</feature>
<proteinExistence type="predicted"/>
<evidence type="ECO:0000313" key="4">
    <source>
        <dbReference type="Proteomes" id="UP001596414"/>
    </source>
</evidence>
<feature type="domain" description="CAAX prenyl protease 2/Lysostaphin resistance protein A-like" evidence="2">
    <location>
        <begin position="150"/>
        <end position="246"/>
    </location>
</feature>
<name>A0ABD5WZY7_9EURY</name>
<accession>A0ABD5WZY7</accession>
<dbReference type="PANTHER" id="PTHR36435:SF1">
    <property type="entry name" value="CAAX AMINO TERMINAL PROTEASE FAMILY PROTEIN"/>
    <property type="match status" value="1"/>
</dbReference>
<feature type="transmembrane region" description="Helical" evidence="1">
    <location>
        <begin position="66"/>
        <end position="89"/>
    </location>
</feature>
<evidence type="ECO:0000259" key="2">
    <source>
        <dbReference type="Pfam" id="PF02517"/>
    </source>
</evidence>
<evidence type="ECO:0000313" key="3">
    <source>
        <dbReference type="EMBL" id="MFC7124520.1"/>
    </source>
</evidence>
<dbReference type="EMBL" id="JBHSZQ010000001">
    <property type="protein sequence ID" value="MFC7124520.1"/>
    <property type="molecule type" value="Genomic_DNA"/>
</dbReference>
<feature type="transmembrane region" description="Helical" evidence="1">
    <location>
        <begin position="233"/>
        <end position="253"/>
    </location>
</feature>
<gene>
    <name evidence="3" type="ORF">ACFQJ7_00485</name>
</gene>
<dbReference type="Proteomes" id="UP001596414">
    <property type="component" value="Unassembled WGS sequence"/>
</dbReference>
<dbReference type="AlphaFoldDB" id="A0ABD5WZY7"/>
<dbReference type="PANTHER" id="PTHR36435">
    <property type="entry name" value="SLR1288 PROTEIN"/>
    <property type="match status" value="1"/>
</dbReference>
<protein>
    <submittedName>
        <fullName evidence="3">CPBP family intramembrane glutamic endopeptidase</fullName>
        <ecNumber evidence="3">3.4.-.-</ecNumber>
    </submittedName>
</protein>
<dbReference type="InterPro" id="IPR052710">
    <property type="entry name" value="CAAX_protease"/>
</dbReference>
<feature type="transmembrane region" description="Helical" evidence="1">
    <location>
        <begin position="209"/>
        <end position="226"/>
    </location>
</feature>
<reference evidence="3 4" key="1">
    <citation type="journal article" date="2014" name="Int. J. Syst. Evol. Microbiol.">
        <title>Complete genome sequence of Corynebacterium casei LMG S-19264T (=DSM 44701T), isolated from a smear-ripened cheese.</title>
        <authorList>
            <consortium name="US DOE Joint Genome Institute (JGI-PGF)"/>
            <person name="Walter F."/>
            <person name="Albersmeier A."/>
            <person name="Kalinowski J."/>
            <person name="Ruckert C."/>
        </authorList>
    </citation>
    <scope>NUCLEOTIDE SEQUENCE [LARGE SCALE GENOMIC DNA]</scope>
    <source>
        <strain evidence="3 4">CGMCC 4.7215</strain>
    </source>
</reference>
<feature type="transmembrane region" description="Helical" evidence="1">
    <location>
        <begin position="32"/>
        <end position="54"/>
    </location>
</feature>
<evidence type="ECO:0000256" key="1">
    <source>
        <dbReference type="SAM" id="Phobius"/>
    </source>
</evidence>
<dbReference type="Pfam" id="PF02517">
    <property type="entry name" value="Rce1-like"/>
    <property type="match status" value="1"/>
</dbReference>
<sequence>MPTTAQEDPPRDDPDLVQVADPNQRLQSLTHALLLVAGAFLAAGVVQQFGLLALDGLGLTEESAPLLTQLVPMALHFATFILVGTSYLLWRNDRGLVPFRFPTSHDVRWILLGFAVLVASLVTLEFVLSQLGLEPAQNTSVEIGNDQPELFLYYIPLVILLNAPGEELLFRGVVQGVLRTSYGVIPGIIGAAVIFGAVHYVALVGTGSRIAYVLVAFVSGLVLGALHEYTENLLVPVSVHACWNVVIYLNLYVGATNLL</sequence>
<feature type="transmembrane region" description="Helical" evidence="1">
    <location>
        <begin position="151"/>
        <end position="170"/>
    </location>
</feature>
<dbReference type="EC" id="3.4.-.-" evidence="3"/>
<keyword evidence="3" id="KW-0378">Hydrolase</keyword>
<keyword evidence="1" id="KW-0812">Transmembrane</keyword>
<feature type="transmembrane region" description="Helical" evidence="1">
    <location>
        <begin position="109"/>
        <end position="131"/>
    </location>
</feature>
<dbReference type="GO" id="GO:0004175">
    <property type="term" value="F:endopeptidase activity"/>
    <property type="evidence" value="ECO:0007669"/>
    <property type="project" value="UniProtKB-ARBA"/>
</dbReference>
<dbReference type="InterPro" id="IPR003675">
    <property type="entry name" value="Rce1/LyrA-like_dom"/>
</dbReference>
<dbReference type="RefSeq" id="WP_267637767.1">
    <property type="nucleotide sequence ID" value="NZ_JAODIY010000010.1"/>
</dbReference>
<dbReference type="GO" id="GO:0080120">
    <property type="term" value="P:CAAX-box protein maturation"/>
    <property type="evidence" value="ECO:0007669"/>
    <property type="project" value="UniProtKB-ARBA"/>
</dbReference>
<keyword evidence="1" id="KW-0472">Membrane</keyword>
<keyword evidence="1" id="KW-1133">Transmembrane helix</keyword>